<dbReference type="SMART" id="SM00382">
    <property type="entry name" value="AAA"/>
    <property type="match status" value="1"/>
</dbReference>
<dbReference type="PROSITE" id="PS50893">
    <property type="entry name" value="ABC_TRANSPORTER_2"/>
    <property type="match status" value="1"/>
</dbReference>
<evidence type="ECO:0000256" key="2">
    <source>
        <dbReference type="ARBA" id="ARBA00022475"/>
    </source>
</evidence>
<dbReference type="PANTHER" id="PTHR42781:SF5">
    <property type="entry name" value="PUTRESCINE TRANSPORT ATP-BINDING PROTEIN POTG"/>
    <property type="match status" value="1"/>
</dbReference>
<dbReference type="InterPro" id="IPR050093">
    <property type="entry name" value="ABC_SmlMolc_Importer"/>
</dbReference>
<proteinExistence type="predicted"/>
<keyword evidence="5 9" id="KW-0067">ATP-binding</keyword>
<accession>A0ABS2Z9Z5</accession>
<organism evidence="9 10">
    <name type="scientific">Fictibacillus barbaricus</name>
    <dbReference type="NCBI Taxonomy" id="182136"/>
    <lineage>
        <taxon>Bacteria</taxon>
        <taxon>Bacillati</taxon>
        <taxon>Bacillota</taxon>
        <taxon>Bacilli</taxon>
        <taxon>Bacillales</taxon>
        <taxon>Fictibacillaceae</taxon>
        <taxon>Fictibacillus</taxon>
    </lineage>
</organism>
<dbReference type="SUPFAM" id="SSF52540">
    <property type="entry name" value="P-loop containing nucleoside triphosphate hydrolases"/>
    <property type="match status" value="1"/>
</dbReference>
<dbReference type="InterPro" id="IPR003439">
    <property type="entry name" value="ABC_transporter-like_ATP-bd"/>
</dbReference>
<dbReference type="RefSeq" id="WP_188403370.1">
    <property type="nucleotide sequence ID" value="NZ_BMCE01000002.1"/>
</dbReference>
<evidence type="ECO:0000259" key="8">
    <source>
        <dbReference type="PROSITE" id="PS50893"/>
    </source>
</evidence>
<evidence type="ECO:0000256" key="4">
    <source>
        <dbReference type="ARBA" id="ARBA00022741"/>
    </source>
</evidence>
<dbReference type="InterPro" id="IPR027417">
    <property type="entry name" value="P-loop_NTPase"/>
</dbReference>
<dbReference type="Pfam" id="PF08402">
    <property type="entry name" value="TOBE_2"/>
    <property type="match status" value="1"/>
</dbReference>
<keyword evidence="10" id="KW-1185">Reference proteome</keyword>
<dbReference type="EMBL" id="JAFHKS010000042">
    <property type="protein sequence ID" value="MBN3544987.1"/>
    <property type="molecule type" value="Genomic_DNA"/>
</dbReference>
<dbReference type="GO" id="GO:0005524">
    <property type="term" value="F:ATP binding"/>
    <property type="evidence" value="ECO:0007669"/>
    <property type="project" value="UniProtKB-KW"/>
</dbReference>
<dbReference type="PANTHER" id="PTHR42781">
    <property type="entry name" value="SPERMIDINE/PUTRESCINE IMPORT ATP-BINDING PROTEIN POTA"/>
    <property type="match status" value="1"/>
</dbReference>
<dbReference type="InterPro" id="IPR013611">
    <property type="entry name" value="Transp-assoc_OB_typ2"/>
</dbReference>
<name>A0ABS2Z9Z5_9BACL</name>
<dbReference type="Gene3D" id="2.40.50.100">
    <property type="match status" value="1"/>
</dbReference>
<keyword evidence="3" id="KW-0997">Cell inner membrane</keyword>
<dbReference type="InterPro" id="IPR008995">
    <property type="entry name" value="Mo/tungstate-bd_C_term_dom"/>
</dbReference>
<dbReference type="SUPFAM" id="SSF50331">
    <property type="entry name" value="MOP-like"/>
    <property type="match status" value="1"/>
</dbReference>
<feature type="domain" description="ABC transporter" evidence="8">
    <location>
        <begin position="6"/>
        <end position="236"/>
    </location>
</feature>
<evidence type="ECO:0000256" key="6">
    <source>
        <dbReference type="ARBA" id="ARBA00022967"/>
    </source>
</evidence>
<dbReference type="PROSITE" id="PS00211">
    <property type="entry name" value="ABC_TRANSPORTER_1"/>
    <property type="match status" value="1"/>
</dbReference>
<dbReference type="InterPro" id="IPR017871">
    <property type="entry name" value="ABC_transporter-like_CS"/>
</dbReference>
<keyword evidence="4" id="KW-0547">Nucleotide-binding</keyword>
<dbReference type="InterPro" id="IPR003593">
    <property type="entry name" value="AAA+_ATPase"/>
</dbReference>
<dbReference type="Pfam" id="PF00005">
    <property type="entry name" value="ABC_tran"/>
    <property type="match status" value="1"/>
</dbReference>
<evidence type="ECO:0000313" key="10">
    <source>
        <dbReference type="Proteomes" id="UP001319060"/>
    </source>
</evidence>
<evidence type="ECO:0000313" key="9">
    <source>
        <dbReference type="EMBL" id="MBN3544987.1"/>
    </source>
</evidence>
<keyword evidence="6" id="KW-1278">Translocase</keyword>
<protein>
    <submittedName>
        <fullName evidence="9">ATP-binding cassette domain-containing protein</fullName>
    </submittedName>
</protein>
<dbReference type="Proteomes" id="UP001319060">
    <property type="component" value="Unassembled WGS sequence"/>
</dbReference>
<comment type="caution">
    <text evidence="9">The sequence shown here is derived from an EMBL/GenBank/DDBJ whole genome shotgun (WGS) entry which is preliminary data.</text>
</comment>
<reference evidence="9 10" key="1">
    <citation type="submission" date="2021-01" db="EMBL/GenBank/DDBJ databases">
        <title>Genome Sequencing of Type Strains.</title>
        <authorList>
            <person name="Lemaire J.F."/>
            <person name="Inderbitzin P."/>
            <person name="Collins S.B."/>
            <person name="Wespe N."/>
            <person name="Knight-Connoni V."/>
        </authorList>
    </citation>
    <scope>NUCLEOTIDE SEQUENCE [LARGE SCALE GENOMIC DNA]</scope>
    <source>
        <strain evidence="9 10">DSM 14730</strain>
    </source>
</reference>
<keyword evidence="1" id="KW-0813">Transport</keyword>
<evidence type="ECO:0000256" key="7">
    <source>
        <dbReference type="ARBA" id="ARBA00023136"/>
    </source>
</evidence>
<evidence type="ECO:0000256" key="1">
    <source>
        <dbReference type="ARBA" id="ARBA00022448"/>
    </source>
</evidence>
<gene>
    <name evidence="9" type="ORF">JYA64_06760</name>
</gene>
<evidence type="ECO:0000256" key="5">
    <source>
        <dbReference type="ARBA" id="ARBA00022840"/>
    </source>
</evidence>
<sequence length="336" mass="37967">MKDPFLQISNISKTFNHFTALNDISFDIYKNEFVCLLGPSGCGKTTLLRIIAGLEEADHGSIKKNGEEMLHLPPVQREFGIVFQSYALFPNLTALQNVEYGLKNKKVSKAELKQRAMEALQMVDLEQIKDKYPAHLSGGQQQRVALARAIALSPKFLLLDEPLSALDAKVRKKLRYEIKCLQQKLGITTIMVTHDQEEALTMADKVVVMNNAQIMQVGTPEEIYFHPANPFVADFVGSINIWNHHVEGVTKAIRPEHIRLSKNQGMKSEIKAIEFRGATYRIELEVIDSASPLYSQKIEVDLFASSIQAFNLKRGSIIFVQFPENQVLTYKEQVVY</sequence>
<keyword evidence="7" id="KW-0472">Membrane</keyword>
<evidence type="ECO:0000256" key="3">
    <source>
        <dbReference type="ARBA" id="ARBA00022519"/>
    </source>
</evidence>
<dbReference type="Gene3D" id="3.40.50.300">
    <property type="entry name" value="P-loop containing nucleotide triphosphate hydrolases"/>
    <property type="match status" value="1"/>
</dbReference>
<keyword evidence="2" id="KW-1003">Cell membrane</keyword>